<evidence type="ECO:0000313" key="5">
    <source>
        <dbReference type="Proteomes" id="UP000501179"/>
    </source>
</evidence>
<dbReference type="InterPro" id="IPR016032">
    <property type="entry name" value="Sig_transdc_resp-reg_C-effctor"/>
</dbReference>
<keyword evidence="2" id="KW-0067">ATP-binding</keyword>
<dbReference type="SMART" id="SM00421">
    <property type="entry name" value="HTH_LUXR"/>
    <property type="match status" value="1"/>
</dbReference>
<dbReference type="GO" id="GO:0003677">
    <property type="term" value="F:DNA binding"/>
    <property type="evidence" value="ECO:0007669"/>
    <property type="project" value="InterPro"/>
</dbReference>
<dbReference type="InterPro" id="IPR036388">
    <property type="entry name" value="WH-like_DNA-bd_sf"/>
</dbReference>
<dbReference type="Pfam" id="PF00196">
    <property type="entry name" value="GerE"/>
    <property type="match status" value="1"/>
</dbReference>
<dbReference type="Pfam" id="PF13191">
    <property type="entry name" value="AAA_16"/>
    <property type="match status" value="1"/>
</dbReference>
<dbReference type="EMBL" id="CP050177">
    <property type="protein sequence ID" value="QIQ06369.1"/>
    <property type="molecule type" value="Genomic_DNA"/>
</dbReference>
<protein>
    <submittedName>
        <fullName evidence="4">AAA family ATPase</fullName>
    </submittedName>
</protein>
<dbReference type="InterPro" id="IPR000792">
    <property type="entry name" value="Tscrpt_reg_LuxR_C"/>
</dbReference>
<dbReference type="GO" id="GO:0006355">
    <property type="term" value="P:regulation of DNA-templated transcription"/>
    <property type="evidence" value="ECO:0007669"/>
    <property type="project" value="InterPro"/>
</dbReference>
<accession>A0A6G9H7Y5</accession>
<dbReference type="PANTHER" id="PTHR16305">
    <property type="entry name" value="TESTICULAR SOLUBLE ADENYLYL CYCLASE"/>
    <property type="match status" value="1"/>
</dbReference>
<dbReference type="PANTHER" id="PTHR16305:SF35">
    <property type="entry name" value="TRANSCRIPTIONAL ACTIVATOR DOMAIN"/>
    <property type="match status" value="1"/>
</dbReference>
<dbReference type="SUPFAM" id="SSF52540">
    <property type="entry name" value="P-loop containing nucleoside triphosphate hydrolases"/>
    <property type="match status" value="1"/>
</dbReference>
<dbReference type="GO" id="GO:0005524">
    <property type="term" value="F:ATP binding"/>
    <property type="evidence" value="ECO:0007669"/>
    <property type="project" value="UniProtKB-KW"/>
</dbReference>
<dbReference type="RefSeq" id="WP_167035396.1">
    <property type="nucleotide sequence ID" value="NZ_CP050177.1"/>
</dbReference>
<evidence type="ECO:0000256" key="1">
    <source>
        <dbReference type="ARBA" id="ARBA00022741"/>
    </source>
</evidence>
<dbReference type="KEGG" id="slia:HA039_32275"/>
<dbReference type="AlphaFoldDB" id="A0A6G9H7Y5"/>
<dbReference type="SUPFAM" id="SSF46894">
    <property type="entry name" value="C-terminal effector domain of the bipartite response regulators"/>
    <property type="match status" value="1"/>
</dbReference>
<feature type="domain" description="HTH luxR-type" evidence="3">
    <location>
        <begin position="874"/>
        <end position="939"/>
    </location>
</feature>
<dbReference type="InterPro" id="IPR041664">
    <property type="entry name" value="AAA_16"/>
</dbReference>
<reference evidence="4 5" key="1">
    <citation type="submission" date="2020-03" db="EMBL/GenBank/DDBJ databases">
        <title>A novel species.</title>
        <authorList>
            <person name="Gao J."/>
        </authorList>
    </citation>
    <scope>NUCLEOTIDE SEQUENCE [LARGE SCALE GENOMIC DNA]</scope>
    <source>
        <strain evidence="4 5">QMT-12</strain>
    </source>
</reference>
<evidence type="ECO:0000259" key="3">
    <source>
        <dbReference type="PROSITE" id="PS50043"/>
    </source>
</evidence>
<keyword evidence="1" id="KW-0547">Nucleotide-binding</keyword>
<evidence type="ECO:0000313" key="4">
    <source>
        <dbReference type="EMBL" id="QIQ06369.1"/>
    </source>
</evidence>
<dbReference type="InterPro" id="IPR027417">
    <property type="entry name" value="P-loop_NTPase"/>
</dbReference>
<dbReference type="Gene3D" id="3.40.50.300">
    <property type="entry name" value="P-loop containing nucleotide triphosphate hydrolases"/>
    <property type="match status" value="1"/>
</dbReference>
<dbReference type="Gene3D" id="1.10.10.10">
    <property type="entry name" value="Winged helix-like DNA-binding domain superfamily/Winged helix DNA-binding domain"/>
    <property type="match status" value="1"/>
</dbReference>
<dbReference type="PROSITE" id="PS50043">
    <property type="entry name" value="HTH_LUXR_2"/>
    <property type="match status" value="1"/>
</dbReference>
<sequence length="940" mass="100177">MPGPGDGGRERDEVGYGDLFEDGSDDALVGRAGELDRIRAFLASADRGRALLLSGQAGVGKTALLGAVAKAAAASGTRVLHAAGVEFEADVSYSGLNQVLFPLADTFGELRDTHRDALRVALGFGGGPPPDRLVVSSATLMLLRQVSAAEPYLLVVDDLPWIDRASAAVLGFVARRLAGSAVGFLGAMRSGSESFFNGGGIPEYEVPPLDATSSRALLDARFPHLAERVRQRLLVESEGNPLALMELPAVLTGQQRAALENLPAVLPLGGRLQALFVSRVSRLPPAARWLLLLATTDGTGDLGVLRAAAREAGHLTDLDDLAPAERDRLVHVDEGTRRLVFRHPLIRSSVVAASTSAERRAAHRALARVARHPERRAWHLGEASVEPDEEVAALLERAAHRITARGDAVGAVAALIRAADLSPLGADRARRLAEAAYIGADATGELRGASELLDHARRADPDHVGSLHSAAAAVYLVINGDGDIDTAHRLLVGAVESGAHGYDATDHALVDAVHLLVLLCFFSGRAEPWEPLYAAMARLRPEPPTLLSVVAKTFSDPARSGIGALAELESLLGGLPEETDPGRIVRLGTASLYADRLGDVREASWKVVLQGRDGGPVRRHLGALMHLCLDDYLTGRWDECVELAEEGIQLCEDSGYAFFTWYFWYCRAVVAGPRGDSGTADPLTERIVRWATPRGVGAALHYARQVRTVVDLGRGDFESAYRNATAISPAGTFASHVPHALWVAMDLVEAAVRTGRHPEAAAHVAAMREADLAALSPRLALLAGGAEALCAADHAEAARLFERALALPGVERLPFDRARVRLAYGERLRRARATTEARGPLSEAYETFTLLGARPWAERASKELRATGWAAPGTAVDGKALTPQEREIAHLAASGLSNKQIAERLYLSHRTVGAHLYQIFPKLGIGSRAALRDALAALEE</sequence>
<keyword evidence="5" id="KW-1185">Reference proteome</keyword>
<dbReference type="Proteomes" id="UP000501179">
    <property type="component" value="Chromosome"/>
</dbReference>
<dbReference type="GO" id="GO:0005737">
    <property type="term" value="C:cytoplasm"/>
    <property type="evidence" value="ECO:0007669"/>
    <property type="project" value="TreeGrafter"/>
</dbReference>
<name>A0A6G9H7Y5_9ACTN</name>
<dbReference type="GO" id="GO:0004016">
    <property type="term" value="F:adenylate cyclase activity"/>
    <property type="evidence" value="ECO:0007669"/>
    <property type="project" value="TreeGrafter"/>
</dbReference>
<proteinExistence type="predicted"/>
<dbReference type="PRINTS" id="PR00038">
    <property type="entry name" value="HTHLUXR"/>
</dbReference>
<dbReference type="CDD" id="cd06170">
    <property type="entry name" value="LuxR_C_like"/>
    <property type="match status" value="1"/>
</dbReference>
<evidence type="ECO:0000256" key="2">
    <source>
        <dbReference type="ARBA" id="ARBA00022840"/>
    </source>
</evidence>
<gene>
    <name evidence="4" type="ORF">HA039_32275</name>
</gene>
<organism evidence="4 5">
    <name type="scientific">Streptomyces liangshanensis</name>
    <dbReference type="NCBI Taxonomy" id="2717324"/>
    <lineage>
        <taxon>Bacteria</taxon>
        <taxon>Bacillati</taxon>
        <taxon>Actinomycetota</taxon>
        <taxon>Actinomycetes</taxon>
        <taxon>Kitasatosporales</taxon>
        <taxon>Streptomycetaceae</taxon>
        <taxon>Streptomyces</taxon>
    </lineage>
</organism>